<dbReference type="Pfam" id="PF14082">
    <property type="entry name" value="SduA_C"/>
    <property type="match status" value="1"/>
</dbReference>
<feature type="domain" description="Shedu protein SduA C-terminal" evidence="1">
    <location>
        <begin position="496"/>
        <end position="639"/>
    </location>
</feature>
<gene>
    <name evidence="2" type="ORF">Aocu_01650</name>
</gene>
<dbReference type="AlphaFoldDB" id="A0A061A8S6"/>
<name>A0A061A8S6_9MOLU</name>
<dbReference type="SUPFAM" id="SSF55874">
    <property type="entry name" value="ATPase domain of HSP90 chaperone/DNA topoisomerase II/histidine kinase"/>
    <property type="match status" value="1"/>
</dbReference>
<dbReference type="Gene3D" id="3.30.565.10">
    <property type="entry name" value="Histidine kinase-like ATPase, C-terminal domain"/>
    <property type="match status" value="1"/>
</dbReference>
<dbReference type="OrthoDB" id="9816482at2"/>
<dbReference type="Proteomes" id="UP000032434">
    <property type="component" value="Chromosome 1"/>
</dbReference>
<dbReference type="PATRIC" id="fig|35623.3.peg.165"/>
<reference evidence="3" key="1">
    <citation type="submission" date="2014-05" db="EMBL/GenBank/DDBJ databases">
        <authorList>
            <person name="Kube M."/>
        </authorList>
    </citation>
    <scope>NUCLEOTIDE SEQUENCE [LARGE SCALE GENOMIC DNA]</scope>
</reference>
<accession>A0A061A8S6</accession>
<keyword evidence="2" id="KW-0418">Kinase</keyword>
<dbReference type="GO" id="GO:0016301">
    <property type="term" value="F:kinase activity"/>
    <property type="evidence" value="ECO:0007669"/>
    <property type="project" value="UniProtKB-KW"/>
</dbReference>
<sequence length="655" mass="75882">MMDKVKFQIALGAVKHFGKNLYTSNPPAISELIANSWDAYAKKCQILINDNTMYLMDDGIGMTDEELTERYAKSGFEKNENVRRPKDMKLRPFMGKKGIGKFSAFSLTDEYTIITKSEFDKQWKKITLAYDILYSDRVEYEADVELIDDPSLCLFQTIPPLDVPKTSGTIIILPNLKRHINKNTQKSLQDLLAKRFSSSYFDGQYDFKLFFNYGEITEIKLREHFFYSKVEYVYYFNKSKTDIKAMFPSIKDENIVDKSNDYFKKHASGWMGTVEKPTDLKTEDETTVAGVSVYINGKIADENIFKHHVDGRIPNAYLVGEIDLISIDTKDDPVLSSREGLNHELEGVKILKENLSKIRNEILDKWNTMRSSRDISKQDYLSRMMTNPIYKNAYDNYNDKEKSAFKRLAQKVFDKPSEKDEDDIKVLTPAIMQIINDKALNNAAIDLGISEQEILELFAKLFNVAELNHALRIRSNVMNRLNIIRELEKHIANEEVEKVFEMHLASNPWLINPSWEIKGTKVSSQDKWKYLGIDNSETTIYTDLVVETAQDRFPIIVEIKRSKKTAYSCPNVNEIREQLNKYRVYLSDEINKVEGLNTDLYTYRAIFICGKSEKAKLKTSDFKQLQSDKIELFTYDDLLVQAKTTYSIFDAEDYL</sequence>
<dbReference type="InterPro" id="IPR025359">
    <property type="entry name" value="SduA_C"/>
</dbReference>
<dbReference type="InterPro" id="IPR036890">
    <property type="entry name" value="HATPase_C_sf"/>
</dbReference>
<protein>
    <submittedName>
        <fullName evidence="2">Histidine kinase-like ATPase</fullName>
    </submittedName>
</protein>
<dbReference type="STRING" id="35623.Aocu_01650"/>
<dbReference type="HOGENOM" id="CLU_026144_0_0_14"/>
<dbReference type="EMBL" id="LK028559">
    <property type="protein sequence ID" value="CDR30238.1"/>
    <property type="molecule type" value="Genomic_DNA"/>
</dbReference>
<keyword evidence="3" id="KW-1185">Reference proteome</keyword>
<dbReference type="Pfam" id="PF13589">
    <property type="entry name" value="HATPase_c_3"/>
    <property type="match status" value="1"/>
</dbReference>
<evidence type="ECO:0000259" key="1">
    <source>
        <dbReference type="Pfam" id="PF14082"/>
    </source>
</evidence>
<proteinExistence type="predicted"/>
<organism evidence="2 3">
    <name type="scientific">Acholeplasma oculi</name>
    <dbReference type="NCBI Taxonomy" id="35623"/>
    <lineage>
        <taxon>Bacteria</taxon>
        <taxon>Bacillati</taxon>
        <taxon>Mycoplasmatota</taxon>
        <taxon>Mollicutes</taxon>
        <taxon>Acholeplasmatales</taxon>
        <taxon>Acholeplasmataceae</taxon>
        <taxon>Acholeplasma</taxon>
    </lineage>
</organism>
<keyword evidence="2" id="KW-0808">Transferase</keyword>
<evidence type="ECO:0000313" key="3">
    <source>
        <dbReference type="Proteomes" id="UP000032434"/>
    </source>
</evidence>
<dbReference type="KEGG" id="aoc:Aocu_01650"/>
<evidence type="ECO:0000313" key="2">
    <source>
        <dbReference type="EMBL" id="CDR30238.1"/>
    </source>
</evidence>
<dbReference type="InParanoid" id="A0A061A8S6"/>